<organism evidence="3 4">
    <name type="scientific">Dryococelus australis</name>
    <dbReference type="NCBI Taxonomy" id="614101"/>
    <lineage>
        <taxon>Eukaryota</taxon>
        <taxon>Metazoa</taxon>
        <taxon>Ecdysozoa</taxon>
        <taxon>Arthropoda</taxon>
        <taxon>Hexapoda</taxon>
        <taxon>Insecta</taxon>
        <taxon>Pterygota</taxon>
        <taxon>Neoptera</taxon>
        <taxon>Polyneoptera</taxon>
        <taxon>Phasmatodea</taxon>
        <taxon>Verophasmatodea</taxon>
        <taxon>Anareolatae</taxon>
        <taxon>Phasmatidae</taxon>
        <taxon>Eurycanthinae</taxon>
        <taxon>Dryococelus</taxon>
    </lineage>
</organism>
<keyword evidence="2" id="KW-0472">Membrane</keyword>
<evidence type="ECO:0000256" key="2">
    <source>
        <dbReference type="SAM" id="Phobius"/>
    </source>
</evidence>
<evidence type="ECO:0000313" key="4">
    <source>
        <dbReference type="Proteomes" id="UP001159363"/>
    </source>
</evidence>
<accession>A0ABQ9HL80</accession>
<proteinExistence type="predicted"/>
<protein>
    <submittedName>
        <fullName evidence="3">Uncharacterized protein</fullName>
    </submittedName>
</protein>
<feature type="transmembrane region" description="Helical" evidence="2">
    <location>
        <begin position="210"/>
        <end position="233"/>
    </location>
</feature>
<evidence type="ECO:0000313" key="3">
    <source>
        <dbReference type="EMBL" id="KAJ8885108.1"/>
    </source>
</evidence>
<keyword evidence="2" id="KW-0812">Transmembrane</keyword>
<evidence type="ECO:0000256" key="1">
    <source>
        <dbReference type="SAM" id="MobiDB-lite"/>
    </source>
</evidence>
<keyword evidence="2" id="KW-1133">Transmembrane helix</keyword>
<comment type="caution">
    <text evidence="3">The sequence shown here is derived from an EMBL/GenBank/DDBJ whole genome shotgun (WGS) entry which is preliminary data.</text>
</comment>
<sequence>MQVRGKRDIPEKSRRPAASSSTIPTCENPGATPLEIEPGPHCLEARSLTTKPLQPNDINRCPLLVLHVRIISIAGRCRWLAGFLGDLPFAPPLHSGTTHTHIDSPSSALKTSMLRAAQNSPLVSTITCSNRKLNHFLRNFQRHCKLNEGFLLLYDRETTAPGDASAHQVKLANISAPKSIMESNVHRRYARSDPVSNYYDFIINEGSYKFWAVFQVGTAALLIYSAFAAVYYAKYTFATTDYSDYEDDFFFRRSGAAYTPDTPSPDPGSIARSHQQWCQRRRSRSAALLDVHFPLAATHLSCDHSQQPTTSLSNFEG</sequence>
<reference evidence="3 4" key="1">
    <citation type="submission" date="2023-02" db="EMBL/GenBank/DDBJ databases">
        <title>LHISI_Scaffold_Assembly.</title>
        <authorList>
            <person name="Stuart O.P."/>
            <person name="Cleave R."/>
            <person name="Magrath M.J.L."/>
            <person name="Mikheyev A.S."/>
        </authorList>
    </citation>
    <scope>NUCLEOTIDE SEQUENCE [LARGE SCALE GENOMIC DNA]</scope>
    <source>
        <strain evidence="3">Daus_M_001</strain>
        <tissue evidence="3">Leg muscle</tissue>
    </source>
</reference>
<feature type="compositionally biased region" description="Basic and acidic residues" evidence="1">
    <location>
        <begin position="1"/>
        <end position="14"/>
    </location>
</feature>
<keyword evidence="4" id="KW-1185">Reference proteome</keyword>
<gene>
    <name evidence="3" type="ORF">PR048_011304</name>
</gene>
<name>A0ABQ9HL80_9NEOP</name>
<dbReference type="Proteomes" id="UP001159363">
    <property type="component" value="Chromosome X"/>
</dbReference>
<feature type="region of interest" description="Disordered" evidence="1">
    <location>
        <begin position="1"/>
        <end position="38"/>
    </location>
</feature>
<dbReference type="EMBL" id="JARBHB010000004">
    <property type="protein sequence ID" value="KAJ8885108.1"/>
    <property type="molecule type" value="Genomic_DNA"/>
</dbReference>